<evidence type="ECO:0000313" key="1">
    <source>
        <dbReference type="EMBL" id="ADL51021.1"/>
    </source>
</evidence>
<dbReference type="EMBL" id="CP002160">
    <property type="protein sequence ID" value="ADL51021.1"/>
    <property type="molecule type" value="Genomic_DNA"/>
</dbReference>
<dbReference type="OrthoDB" id="1634058at2"/>
<protein>
    <recommendedName>
        <fullName evidence="3">Transcriptional regulator, CopG family</fullName>
    </recommendedName>
</protein>
<dbReference type="eggNOG" id="COG0864">
    <property type="taxonomic scope" value="Bacteria"/>
</dbReference>
<dbReference type="Gene3D" id="1.10.1220.10">
    <property type="entry name" value="Met repressor-like"/>
    <property type="match status" value="1"/>
</dbReference>
<reference evidence="1 2" key="1">
    <citation type="submission" date="2010-08" db="EMBL/GenBank/DDBJ databases">
        <title>Complete sequence of Clostridium cellulovorans 743B.</title>
        <authorList>
            <consortium name="US DOE Joint Genome Institute"/>
            <person name="Lucas S."/>
            <person name="Copeland A."/>
            <person name="Lapidus A."/>
            <person name="Cheng J.-F."/>
            <person name="Bruce D."/>
            <person name="Goodwin L."/>
            <person name="Pitluck S."/>
            <person name="Chertkov O."/>
            <person name="Detter J.C."/>
            <person name="Han C."/>
            <person name="Tapia R."/>
            <person name="Land M."/>
            <person name="Hauser L."/>
            <person name="Chang Y.-J."/>
            <person name="Jeffries C."/>
            <person name="Kyrpides N."/>
            <person name="Ivanova N."/>
            <person name="Mikhailova N."/>
            <person name="Hemme C.L."/>
            <person name="Woyke T."/>
        </authorList>
    </citation>
    <scope>NUCLEOTIDE SEQUENCE [LARGE SCALE GENOMIC DNA]</scope>
    <source>
        <strain evidence="2">ATCC 35296 / DSM 3052 / OCM 3 / 743B</strain>
    </source>
</reference>
<dbReference type="AlphaFoldDB" id="D9SUW6"/>
<dbReference type="KEGG" id="ccb:Clocel_1266"/>
<dbReference type="HOGENOM" id="CLU_172321_0_0_9"/>
<name>D9SUW6_CLOC7</name>
<gene>
    <name evidence="1" type="ordered locus">Clocel_1266</name>
</gene>
<dbReference type="InterPro" id="IPR013321">
    <property type="entry name" value="Arc_rbn_hlx_hlx"/>
</dbReference>
<dbReference type="STRING" id="573061.Clocel_1266"/>
<sequence length="106" mass="12429">MLESKNMVVDLTEILFEEVEKTLEYDGKKKTEFIKEAIIHYINEKKRLATIEEMKKGYIEMARLNMEFAELGIQGELTGLIDYEVSLSESEIRDDNGSEKRRYILC</sequence>
<evidence type="ECO:0000313" key="2">
    <source>
        <dbReference type="Proteomes" id="UP000002730"/>
    </source>
</evidence>
<accession>D9SUW6</accession>
<evidence type="ECO:0008006" key="3">
    <source>
        <dbReference type="Google" id="ProtNLM"/>
    </source>
</evidence>
<organism evidence="1 2">
    <name type="scientific">Clostridium cellulovorans (strain ATCC 35296 / DSM 3052 / OCM 3 / 743B)</name>
    <dbReference type="NCBI Taxonomy" id="573061"/>
    <lineage>
        <taxon>Bacteria</taxon>
        <taxon>Bacillati</taxon>
        <taxon>Bacillota</taxon>
        <taxon>Clostridia</taxon>
        <taxon>Eubacteriales</taxon>
        <taxon>Clostridiaceae</taxon>
        <taxon>Clostridium</taxon>
    </lineage>
</organism>
<dbReference type="Proteomes" id="UP000002730">
    <property type="component" value="Chromosome"/>
</dbReference>
<dbReference type="RefSeq" id="WP_010076120.1">
    <property type="nucleotide sequence ID" value="NC_014393.1"/>
</dbReference>
<proteinExistence type="predicted"/>
<keyword evidence="2" id="KW-1185">Reference proteome</keyword>
<dbReference type="GO" id="GO:0006355">
    <property type="term" value="P:regulation of DNA-templated transcription"/>
    <property type="evidence" value="ECO:0007669"/>
    <property type="project" value="InterPro"/>
</dbReference>